<protein>
    <recommendedName>
        <fullName evidence="3">SGNH/GDSL hydrolase family protein</fullName>
    </recommendedName>
</protein>
<reference evidence="1" key="2">
    <citation type="submission" date="2020-09" db="EMBL/GenBank/DDBJ databases">
        <authorList>
            <person name="Sun Q."/>
            <person name="Ohkuma M."/>
        </authorList>
    </citation>
    <scope>NUCLEOTIDE SEQUENCE</scope>
    <source>
        <strain evidence="1">JCM 31311</strain>
    </source>
</reference>
<reference evidence="1" key="1">
    <citation type="journal article" date="2014" name="Int. J. Syst. Evol. Microbiol.">
        <title>Complete genome sequence of Corynebacterium casei LMG S-19264T (=DSM 44701T), isolated from a smear-ripened cheese.</title>
        <authorList>
            <consortium name="US DOE Joint Genome Institute (JGI-PGF)"/>
            <person name="Walter F."/>
            <person name="Albersmeier A."/>
            <person name="Kalinowski J."/>
            <person name="Ruckert C."/>
        </authorList>
    </citation>
    <scope>NUCLEOTIDE SEQUENCE</scope>
    <source>
        <strain evidence="1">JCM 31311</strain>
    </source>
</reference>
<dbReference type="AlphaFoldDB" id="A0A918C6G4"/>
<sequence length="372" mass="38591">MVQRFLPGQHLFHVPRPYGEAMHGLTARLLLSAVLLAATGMAGPAATPPPVMRYVSLGDSLTAGFQSGGLTAQGQQAAYPVIIARLAHIDFGVPAGKAPGCPPPLDGGLFKPGASCVRVQPNVRGSNFAVPGARVEDLLNRTAQTAPDAATRQLYTLILGPKLSQVGAALKSRPTFISVWIGANNVLDTLTSGNPAQATPPAAFEASYRRLLDALKPAGATVVLLTVPDVTRVPLLASGDFLFRQGIGQPDCAGSASRVALSVLLSEAPANCNAPYALTPAKLDAIRGTVNAYNAVILKLAAERGLKVFDVNPLFATLRATDPNLSDPNQPFGPDFSLDGVHLSSSAQTRLADALVAFGNANFGLQIKLPGS</sequence>
<accession>A0A918C6G4</accession>
<gene>
    <name evidence="1" type="ORF">GCM10008957_21050</name>
</gene>
<dbReference type="Gene3D" id="3.40.50.1110">
    <property type="entry name" value="SGNH hydrolase"/>
    <property type="match status" value="1"/>
</dbReference>
<dbReference type="SUPFAM" id="SSF52266">
    <property type="entry name" value="SGNH hydrolase"/>
    <property type="match status" value="1"/>
</dbReference>
<dbReference type="EMBL" id="BMQL01000009">
    <property type="protein sequence ID" value="GGR08055.1"/>
    <property type="molecule type" value="Genomic_DNA"/>
</dbReference>
<proteinExistence type="predicted"/>
<organism evidence="1 2">
    <name type="scientific">Deinococcus ruber</name>
    <dbReference type="NCBI Taxonomy" id="1848197"/>
    <lineage>
        <taxon>Bacteria</taxon>
        <taxon>Thermotogati</taxon>
        <taxon>Deinococcota</taxon>
        <taxon>Deinococci</taxon>
        <taxon>Deinococcales</taxon>
        <taxon>Deinococcaceae</taxon>
        <taxon>Deinococcus</taxon>
    </lineage>
</organism>
<dbReference type="PANTHER" id="PTHR30383:SF5">
    <property type="entry name" value="SGNH HYDROLASE-TYPE ESTERASE DOMAIN-CONTAINING PROTEIN"/>
    <property type="match status" value="1"/>
</dbReference>
<dbReference type="InterPro" id="IPR051532">
    <property type="entry name" value="Ester_Hydrolysis_Enzymes"/>
</dbReference>
<dbReference type="InterPro" id="IPR036514">
    <property type="entry name" value="SGNH_hydro_sf"/>
</dbReference>
<evidence type="ECO:0008006" key="3">
    <source>
        <dbReference type="Google" id="ProtNLM"/>
    </source>
</evidence>
<dbReference type="InterPro" id="IPR001087">
    <property type="entry name" value="GDSL"/>
</dbReference>
<comment type="caution">
    <text evidence="1">The sequence shown here is derived from an EMBL/GenBank/DDBJ whole genome shotgun (WGS) entry which is preliminary data.</text>
</comment>
<keyword evidence="2" id="KW-1185">Reference proteome</keyword>
<dbReference type="Pfam" id="PF00657">
    <property type="entry name" value="Lipase_GDSL"/>
    <property type="match status" value="1"/>
</dbReference>
<name>A0A918C6G4_9DEIO</name>
<evidence type="ECO:0000313" key="2">
    <source>
        <dbReference type="Proteomes" id="UP000603865"/>
    </source>
</evidence>
<dbReference type="GO" id="GO:0004622">
    <property type="term" value="F:phosphatidylcholine lysophospholipase activity"/>
    <property type="evidence" value="ECO:0007669"/>
    <property type="project" value="TreeGrafter"/>
</dbReference>
<evidence type="ECO:0000313" key="1">
    <source>
        <dbReference type="EMBL" id="GGR08055.1"/>
    </source>
</evidence>
<dbReference type="Proteomes" id="UP000603865">
    <property type="component" value="Unassembled WGS sequence"/>
</dbReference>
<dbReference type="PANTHER" id="PTHR30383">
    <property type="entry name" value="THIOESTERASE 1/PROTEASE 1/LYSOPHOSPHOLIPASE L1"/>
    <property type="match status" value="1"/>
</dbReference>